<evidence type="ECO:0000256" key="1">
    <source>
        <dbReference type="SAM" id="Phobius"/>
    </source>
</evidence>
<reference evidence="2 3" key="1">
    <citation type="journal article" date="2019" name="Genome Biol. Evol.">
        <title>Insights into the evolution of the New World diploid cottons (Gossypium, subgenus Houzingenia) based on genome sequencing.</title>
        <authorList>
            <person name="Grover C.E."/>
            <person name="Arick M.A. 2nd"/>
            <person name="Thrash A."/>
            <person name="Conover J.L."/>
            <person name="Sanders W.S."/>
            <person name="Peterson D.G."/>
            <person name="Frelichowski J.E."/>
            <person name="Scheffler J.A."/>
            <person name="Scheffler B.E."/>
            <person name="Wendel J.F."/>
        </authorList>
    </citation>
    <scope>NUCLEOTIDE SEQUENCE [LARGE SCALE GENOMIC DNA]</scope>
    <source>
        <strain evidence="2">27</strain>
        <tissue evidence="2">Leaf</tissue>
    </source>
</reference>
<keyword evidence="1" id="KW-0812">Transmembrane</keyword>
<evidence type="ECO:0000313" key="3">
    <source>
        <dbReference type="Proteomes" id="UP000593561"/>
    </source>
</evidence>
<name>A0A7J8RI99_GOSDV</name>
<sequence>MSICCQSTTSHGIICLIVTKIVLWIILSYICFRGLE</sequence>
<dbReference type="Proteomes" id="UP000593561">
    <property type="component" value="Unassembled WGS sequence"/>
</dbReference>
<protein>
    <submittedName>
        <fullName evidence="2">Uncharacterized protein</fullName>
    </submittedName>
</protein>
<organism evidence="2 3">
    <name type="scientific">Gossypium davidsonii</name>
    <name type="common">Davidson's cotton</name>
    <name type="synonym">Gossypium klotzschianum subsp. davidsonii</name>
    <dbReference type="NCBI Taxonomy" id="34287"/>
    <lineage>
        <taxon>Eukaryota</taxon>
        <taxon>Viridiplantae</taxon>
        <taxon>Streptophyta</taxon>
        <taxon>Embryophyta</taxon>
        <taxon>Tracheophyta</taxon>
        <taxon>Spermatophyta</taxon>
        <taxon>Magnoliopsida</taxon>
        <taxon>eudicotyledons</taxon>
        <taxon>Gunneridae</taxon>
        <taxon>Pentapetalae</taxon>
        <taxon>rosids</taxon>
        <taxon>malvids</taxon>
        <taxon>Malvales</taxon>
        <taxon>Malvaceae</taxon>
        <taxon>Malvoideae</taxon>
        <taxon>Gossypium</taxon>
    </lineage>
</organism>
<keyword evidence="1" id="KW-1133">Transmembrane helix</keyword>
<gene>
    <name evidence="2" type="ORF">Godav_013762</name>
</gene>
<dbReference type="EMBL" id="JABFAC010000005">
    <property type="protein sequence ID" value="MBA0613303.1"/>
    <property type="molecule type" value="Genomic_DNA"/>
</dbReference>
<keyword evidence="3" id="KW-1185">Reference proteome</keyword>
<comment type="caution">
    <text evidence="2">The sequence shown here is derived from an EMBL/GenBank/DDBJ whole genome shotgun (WGS) entry which is preliminary data.</text>
</comment>
<feature type="transmembrane region" description="Helical" evidence="1">
    <location>
        <begin position="12"/>
        <end position="35"/>
    </location>
</feature>
<dbReference type="AlphaFoldDB" id="A0A7J8RI99"/>
<proteinExistence type="predicted"/>
<accession>A0A7J8RI99</accession>
<evidence type="ECO:0000313" key="2">
    <source>
        <dbReference type="EMBL" id="MBA0613303.1"/>
    </source>
</evidence>
<keyword evidence="1" id="KW-0472">Membrane</keyword>